<dbReference type="Pfam" id="PF13359">
    <property type="entry name" value="DDE_Tnp_4"/>
    <property type="match status" value="1"/>
</dbReference>
<keyword evidence="2" id="KW-0479">Metal-binding</keyword>
<evidence type="ECO:0000313" key="4">
    <source>
        <dbReference type="EMBL" id="GFG34852.1"/>
    </source>
</evidence>
<dbReference type="Proteomes" id="UP000502823">
    <property type="component" value="Unassembled WGS sequence"/>
</dbReference>
<dbReference type="OrthoDB" id="2570778at2759"/>
<reference evidence="5" key="1">
    <citation type="submission" date="2020-01" db="EMBL/GenBank/DDBJ databases">
        <title>Draft genome sequence of the Termite Coptotermes fromosanus.</title>
        <authorList>
            <person name="Itakura S."/>
            <person name="Yosikawa Y."/>
            <person name="Umezawa K."/>
        </authorList>
    </citation>
    <scope>NUCLEOTIDE SEQUENCE [LARGE SCALE GENOMIC DNA]</scope>
</reference>
<evidence type="ECO:0000259" key="3">
    <source>
        <dbReference type="Pfam" id="PF13359"/>
    </source>
</evidence>
<name>A0A6L2PUF7_COPFO</name>
<protein>
    <recommendedName>
        <fullName evidence="3">DDE Tnp4 domain-containing protein</fullName>
    </recommendedName>
</protein>
<evidence type="ECO:0000256" key="2">
    <source>
        <dbReference type="ARBA" id="ARBA00022723"/>
    </source>
</evidence>
<dbReference type="EMBL" id="BLKM01011911">
    <property type="protein sequence ID" value="GFG34852.1"/>
    <property type="molecule type" value="Genomic_DNA"/>
</dbReference>
<evidence type="ECO:0000313" key="5">
    <source>
        <dbReference type="Proteomes" id="UP000502823"/>
    </source>
</evidence>
<dbReference type="InParanoid" id="A0A6L2PUF7"/>
<feature type="domain" description="DDE Tnp4" evidence="3">
    <location>
        <begin position="72"/>
        <end position="204"/>
    </location>
</feature>
<sequence length="204" mass="22662">MYLVTGSSFAALSFQFMRAKRTISRIIAETTVAVWSTLQSLFMPSPNEAKWSHNAERYLKLLNLPSCIAATDGKHIHVKCSPKCGSLYFNHKGYFLVVLLACADANALFTTIHVRDFGKNSDGSMFTASTLGKMLETEGPYILCPASLPTGDSGETSPHYLVADEASPLKVNLMRPYARRMLINKRPIFNYRLSHAQKSVECAF</sequence>
<organism evidence="4 5">
    <name type="scientific">Coptotermes formosanus</name>
    <name type="common">Formosan subterranean termite</name>
    <dbReference type="NCBI Taxonomy" id="36987"/>
    <lineage>
        <taxon>Eukaryota</taxon>
        <taxon>Metazoa</taxon>
        <taxon>Ecdysozoa</taxon>
        <taxon>Arthropoda</taxon>
        <taxon>Hexapoda</taxon>
        <taxon>Insecta</taxon>
        <taxon>Pterygota</taxon>
        <taxon>Neoptera</taxon>
        <taxon>Polyneoptera</taxon>
        <taxon>Dictyoptera</taxon>
        <taxon>Blattodea</taxon>
        <taxon>Blattoidea</taxon>
        <taxon>Termitoidae</taxon>
        <taxon>Rhinotermitidae</taxon>
        <taxon>Coptotermes</taxon>
    </lineage>
</organism>
<comment type="cofactor">
    <cofactor evidence="1">
        <name>a divalent metal cation</name>
        <dbReference type="ChEBI" id="CHEBI:60240"/>
    </cofactor>
</comment>
<dbReference type="InterPro" id="IPR027806">
    <property type="entry name" value="HARBI1_dom"/>
</dbReference>
<comment type="caution">
    <text evidence="4">The sequence shown here is derived from an EMBL/GenBank/DDBJ whole genome shotgun (WGS) entry which is preliminary data.</text>
</comment>
<dbReference type="AlphaFoldDB" id="A0A6L2PUF7"/>
<accession>A0A6L2PUF7</accession>
<dbReference type="GO" id="GO:0046872">
    <property type="term" value="F:metal ion binding"/>
    <property type="evidence" value="ECO:0007669"/>
    <property type="project" value="UniProtKB-KW"/>
</dbReference>
<keyword evidence="5" id="KW-1185">Reference proteome</keyword>
<proteinExistence type="predicted"/>
<evidence type="ECO:0000256" key="1">
    <source>
        <dbReference type="ARBA" id="ARBA00001968"/>
    </source>
</evidence>
<gene>
    <name evidence="4" type="ORF">Cfor_00082</name>
</gene>